<feature type="region of interest" description="Disordered" evidence="1">
    <location>
        <begin position="114"/>
        <end position="137"/>
    </location>
</feature>
<comment type="caution">
    <text evidence="2">The sequence shown here is derived from an EMBL/GenBank/DDBJ whole genome shotgun (WGS) entry which is preliminary data.</text>
</comment>
<reference evidence="2 3" key="1">
    <citation type="submission" date="2019-03" db="EMBL/GenBank/DDBJ databases">
        <title>Single cell metagenomics reveals metabolic interactions within the superorganism composed of flagellate Streblomastix strix and complex community of Bacteroidetes bacteria on its surface.</title>
        <authorList>
            <person name="Treitli S.C."/>
            <person name="Kolisko M."/>
            <person name="Husnik F."/>
            <person name="Keeling P."/>
            <person name="Hampl V."/>
        </authorList>
    </citation>
    <scope>NUCLEOTIDE SEQUENCE [LARGE SCALE GENOMIC DNA]</scope>
    <source>
        <strain evidence="2">ST1C</strain>
    </source>
</reference>
<proteinExistence type="predicted"/>
<sequence length="150" mass="17150">MDIDMEQMTEMDLTQVQLIIKSGIEIFTAPVELGRAPRHARENIADVFAAQSANIQHMNDGNEIILLQKCYLAAQRADDFIFQPLLGQKLEQFKEEPEHDRCLLDLNKLPDNPINVGQPGLTEEARRSETNQDCIQKRSKSPCKKKLKYL</sequence>
<evidence type="ECO:0000256" key="1">
    <source>
        <dbReference type="SAM" id="MobiDB-lite"/>
    </source>
</evidence>
<dbReference type="AlphaFoldDB" id="A0A5J4U6E0"/>
<evidence type="ECO:0000313" key="3">
    <source>
        <dbReference type="Proteomes" id="UP000324800"/>
    </source>
</evidence>
<dbReference type="Proteomes" id="UP000324800">
    <property type="component" value="Unassembled WGS sequence"/>
</dbReference>
<evidence type="ECO:0000313" key="2">
    <source>
        <dbReference type="EMBL" id="KAA6365780.1"/>
    </source>
</evidence>
<accession>A0A5J4U6E0</accession>
<dbReference type="EMBL" id="SNRW01020091">
    <property type="protein sequence ID" value="KAA6365780.1"/>
    <property type="molecule type" value="Genomic_DNA"/>
</dbReference>
<name>A0A5J4U6E0_9EUKA</name>
<protein>
    <submittedName>
        <fullName evidence="2">Uncharacterized protein</fullName>
    </submittedName>
</protein>
<gene>
    <name evidence="2" type="ORF">EZS28_038694</name>
</gene>
<organism evidence="2 3">
    <name type="scientific">Streblomastix strix</name>
    <dbReference type="NCBI Taxonomy" id="222440"/>
    <lineage>
        <taxon>Eukaryota</taxon>
        <taxon>Metamonada</taxon>
        <taxon>Preaxostyla</taxon>
        <taxon>Oxymonadida</taxon>
        <taxon>Streblomastigidae</taxon>
        <taxon>Streblomastix</taxon>
    </lineage>
</organism>